<accession>D2ZYM6</accession>
<evidence type="ECO:0000313" key="1">
    <source>
        <dbReference type="EMBL" id="EFC87824.1"/>
    </source>
</evidence>
<reference evidence="1 2" key="1">
    <citation type="submission" date="2009-10" db="EMBL/GenBank/DDBJ databases">
        <authorList>
            <person name="Weinstock G."/>
            <person name="Sodergren E."/>
            <person name="Clifton S."/>
            <person name="Fulton L."/>
            <person name="Fulton B."/>
            <person name="Courtney L."/>
            <person name="Fronick C."/>
            <person name="Harrison M."/>
            <person name="Strong C."/>
            <person name="Farmer C."/>
            <person name="Delahaunty K."/>
            <person name="Markovic C."/>
            <person name="Hall O."/>
            <person name="Minx P."/>
            <person name="Tomlinson C."/>
            <person name="Mitreva M."/>
            <person name="Nelson J."/>
            <person name="Hou S."/>
            <person name="Wollam A."/>
            <person name="Pepin K.H."/>
            <person name="Johnson M."/>
            <person name="Bhonagiri V."/>
            <person name="Nash W.E."/>
            <person name="Warren W."/>
            <person name="Chinwalla A."/>
            <person name="Mardis E.R."/>
            <person name="Wilson R.K."/>
        </authorList>
    </citation>
    <scope>NUCLEOTIDE SEQUENCE [LARGE SCALE GENOMIC DNA]</scope>
    <source>
        <strain evidence="2">ATCC 25996 / DSM 4631 / NCTC 10774 / M26</strain>
    </source>
</reference>
<dbReference type="EMBL" id="ACDX02000014">
    <property type="protein sequence ID" value="EFC87824.1"/>
    <property type="molecule type" value="Genomic_DNA"/>
</dbReference>
<dbReference type="AlphaFoldDB" id="D2ZYM6"/>
<dbReference type="Proteomes" id="UP000003344">
    <property type="component" value="Unassembled WGS sequence"/>
</dbReference>
<name>D2ZYM6_NEIM2</name>
<dbReference type="STRING" id="546266.NEIMUCOT_05739"/>
<organism evidence="1 2">
    <name type="scientific">Neisseria mucosa (strain ATCC 25996 / DSM 4631 / NCTC 10774 / M26)</name>
    <dbReference type="NCBI Taxonomy" id="546266"/>
    <lineage>
        <taxon>Bacteria</taxon>
        <taxon>Pseudomonadati</taxon>
        <taxon>Pseudomonadota</taxon>
        <taxon>Betaproteobacteria</taxon>
        <taxon>Neisseriales</taxon>
        <taxon>Neisseriaceae</taxon>
        <taxon>Neisseria</taxon>
    </lineage>
</organism>
<evidence type="ECO:0000313" key="2">
    <source>
        <dbReference type="Proteomes" id="UP000003344"/>
    </source>
</evidence>
<sequence>MPFSYNTKRQRWLNGQVMPEYKVIMVIGLLYPVSDGLRLIRPLNKLIAELYAIAYNNSRKTG</sequence>
<comment type="caution">
    <text evidence="1">The sequence shown here is derived from an EMBL/GenBank/DDBJ whole genome shotgun (WGS) entry which is preliminary data.</text>
</comment>
<gene>
    <name evidence="1" type="ORF">NEIMUCOT_05739</name>
</gene>
<proteinExistence type="predicted"/>
<protein>
    <submittedName>
        <fullName evidence="1">Uncharacterized protein</fullName>
    </submittedName>
</protein>